<dbReference type="PANTHER" id="PTHR30485">
    <property type="entry name" value="NI/FE-HYDROGENASE 1 B-TYPE CYTOCHROME SUBUNIT"/>
    <property type="match status" value="1"/>
</dbReference>
<feature type="transmembrane region" description="Helical" evidence="6">
    <location>
        <begin position="153"/>
        <end position="171"/>
    </location>
</feature>
<evidence type="ECO:0000256" key="2">
    <source>
        <dbReference type="ARBA" id="ARBA00022475"/>
    </source>
</evidence>
<keyword evidence="4 6" id="KW-1133">Transmembrane helix</keyword>
<sequence length="233" mass="26614">MKMQKTLVWDLPTRLFHWLIVASLLAQYATVEWLENKVQWHFYIGYFTLFLIVFRLIWGVVGTRHARFSNFVTGPKKVFSYVKTLFNRQSEPAIGHNPLGGWFVIVMLALLAIQAISGLFMTDDIFLDGPYRQLASEETLDLMNTLHHLAFDALLYVIALHIGAVIFYSVYKKQKLVPAMVHGSKDSLKEPKTAGIADSRLLRALIVALIAAAFVYVAIEVYPPEPQVNEFYY</sequence>
<feature type="transmembrane region" description="Helical" evidence="6">
    <location>
        <begin position="41"/>
        <end position="61"/>
    </location>
</feature>
<feature type="transmembrane region" description="Helical" evidence="6">
    <location>
        <begin position="201"/>
        <end position="219"/>
    </location>
</feature>
<name>A0A6T9Y1T8_ALTMA</name>
<evidence type="ECO:0000256" key="5">
    <source>
        <dbReference type="ARBA" id="ARBA00023136"/>
    </source>
</evidence>
<dbReference type="Gene3D" id="1.20.950.20">
    <property type="entry name" value="Transmembrane di-heme cytochromes, Chain C"/>
    <property type="match status" value="1"/>
</dbReference>
<keyword evidence="5 6" id="KW-0472">Membrane</keyword>
<dbReference type="Pfam" id="PF01292">
    <property type="entry name" value="Ni_hydr_CYTB"/>
    <property type="match status" value="1"/>
</dbReference>
<dbReference type="GO" id="GO:0020037">
    <property type="term" value="F:heme binding"/>
    <property type="evidence" value="ECO:0007669"/>
    <property type="project" value="TreeGrafter"/>
</dbReference>
<dbReference type="InterPro" id="IPR051542">
    <property type="entry name" value="Hydrogenase_cytochrome"/>
</dbReference>
<evidence type="ECO:0000256" key="6">
    <source>
        <dbReference type="SAM" id="Phobius"/>
    </source>
</evidence>
<dbReference type="InterPro" id="IPR016174">
    <property type="entry name" value="Di-haem_cyt_TM"/>
</dbReference>
<evidence type="ECO:0000256" key="3">
    <source>
        <dbReference type="ARBA" id="ARBA00022692"/>
    </source>
</evidence>
<reference evidence="8 9" key="1">
    <citation type="submission" date="2020-06" db="EMBL/GenBank/DDBJ databases">
        <authorList>
            <person name="Duchaud E."/>
        </authorList>
    </citation>
    <scope>NUCLEOTIDE SEQUENCE [LARGE SCALE GENOMIC DNA]</scope>
    <source>
        <strain evidence="8">Alteromonas fortis</strain>
    </source>
</reference>
<protein>
    <submittedName>
        <fullName evidence="8">Cytochrome b561 family protein</fullName>
    </submittedName>
</protein>
<dbReference type="GO" id="GO:0005886">
    <property type="term" value="C:plasma membrane"/>
    <property type="evidence" value="ECO:0007669"/>
    <property type="project" value="UniProtKB-SubCell"/>
</dbReference>
<dbReference type="Proteomes" id="UP000509458">
    <property type="component" value="Chromosome"/>
</dbReference>
<evidence type="ECO:0000313" key="8">
    <source>
        <dbReference type="EMBL" id="CAB9493397.1"/>
    </source>
</evidence>
<comment type="subcellular location">
    <subcellularLocation>
        <location evidence="1">Cell membrane</location>
        <topology evidence="1">Multi-pass membrane protein</topology>
    </subcellularLocation>
</comment>
<evidence type="ECO:0000313" key="9">
    <source>
        <dbReference type="Proteomes" id="UP000509458"/>
    </source>
</evidence>
<gene>
    <name evidence="8" type="ORF">ALFOR1_30309</name>
</gene>
<evidence type="ECO:0000259" key="7">
    <source>
        <dbReference type="Pfam" id="PF01292"/>
    </source>
</evidence>
<feature type="domain" description="Cytochrome b561 bacterial/Ni-hydrogenase" evidence="7">
    <location>
        <begin position="8"/>
        <end position="183"/>
    </location>
</feature>
<dbReference type="PANTHER" id="PTHR30485:SF2">
    <property type="entry name" value="BLL0597 PROTEIN"/>
    <property type="match status" value="1"/>
</dbReference>
<dbReference type="EMBL" id="LR812090">
    <property type="protein sequence ID" value="CAB9493397.1"/>
    <property type="molecule type" value="Genomic_DNA"/>
</dbReference>
<organism evidence="8 9">
    <name type="scientific">Alteromonas macleodii</name>
    <name type="common">Pseudoalteromonas macleodii</name>
    <dbReference type="NCBI Taxonomy" id="28108"/>
    <lineage>
        <taxon>Bacteria</taxon>
        <taxon>Pseudomonadati</taxon>
        <taxon>Pseudomonadota</taxon>
        <taxon>Gammaproteobacteria</taxon>
        <taxon>Alteromonadales</taxon>
        <taxon>Alteromonadaceae</taxon>
        <taxon>Alteromonas/Salinimonas group</taxon>
        <taxon>Alteromonas</taxon>
    </lineage>
</organism>
<keyword evidence="3 6" id="KW-0812">Transmembrane</keyword>
<dbReference type="GO" id="GO:0022904">
    <property type="term" value="P:respiratory electron transport chain"/>
    <property type="evidence" value="ECO:0007669"/>
    <property type="project" value="InterPro"/>
</dbReference>
<evidence type="ECO:0000256" key="4">
    <source>
        <dbReference type="ARBA" id="ARBA00022989"/>
    </source>
</evidence>
<dbReference type="GO" id="GO:0009055">
    <property type="term" value="F:electron transfer activity"/>
    <property type="evidence" value="ECO:0007669"/>
    <property type="project" value="InterPro"/>
</dbReference>
<dbReference type="InterPro" id="IPR011577">
    <property type="entry name" value="Cyt_b561_bac/Ni-Hgenase"/>
</dbReference>
<dbReference type="SUPFAM" id="SSF81342">
    <property type="entry name" value="Transmembrane di-heme cytochromes"/>
    <property type="match status" value="1"/>
</dbReference>
<keyword evidence="2" id="KW-1003">Cell membrane</keyword>
<dbReference type="AlphaFoldDB" id="A0A6T9Y1T8"/>
<accession>A0A6T9Y1T8</accession>
<evidence type="ECO:0000256" key="1">
    <source>
        <dbReference type="ARBA" id="ARBA00004651"/>
    </source>
</evidence>
<feature type="transmembrane region" description="Helical" evidence="6">
    <location>
        <begin position="99"/>
        <end position="121"/>
    </location>
</feature>
<proteinExistence type="predicted"/>